<dbReference type="RefSeq" id="WP_109521934.1">
    <property type="nucleotide sequence ID" value="NZ_QFAW01000037.1"/>
</dbReference>
<protein>
    <submittedName>
        <fullName evidence="1">Thiol-disulfide oxidoreductase</fullName>
    </submittedName>
</protein>
<comment type="caution">
    <text evidence="1">The sequence shown here is derived from an EMBL/GenBank/DDBJ whole genome shotgun (WGS) entry which is preliminary data.</text>
</comment>
<dbReference type="InterPro" id="IPR007263">
    <property type="entry name" value="DCC1-like"/>
</dbReference>
<reference evidence="1 2" key="1">
    <citation type="submission" date="2018-05" db="EMBL/GenBank/DDBJ databases">
        <title>Genome sequences of two Antarctic strains of Pseudomonas prosekii: insights into adaptation to extreme conditions.</title>
        <authorList>
            <person name="Snopkova K."/>
            <person name="Dufkova K."/>
            <person name="Cejkova D."/>
            <person name="Sedlacek I."/>
            <person name="Smajs D."/>
        </authorList>
    </citation>
    <scope>NUCLEOTIDE SEQUENCE [LARGE SCALE GENOMIC DNA]</scope>
    <source>
        <strain evidence="1 2">P2673</strain>
    </source>
</reference>
<dbReference type="InterPro" id="IPR052927">
    <property type="entry name" value="DCC_oxidoreductase"/>
</dbReference>
<sequence length="147" mass="17111">MAHHRSGSARLVPPSEAVVLFDGTCKLCNGWAKFIIRHDQAHRIKLATVQSPEGQALLEWAGLPQHEFNTIVLIADHQFHVRSDAMFKIFDRLPAPWRWLRVARIIPGPFRDWMYNKIALNRYRLFGQYDSCQSPSPDHRGRFLKHE</sequence>
<evidence type="ECO:0000313" key="2">
    <source>
        <dbReference type="Proteomes" id="UP000245056"/>
    </source>
</evidence>
<dbReference type="AlphaFoldDB" id="A0A2U2D324"/>
<dbReference type="PANTHER" id="PTHR33639:SF2">
    <property type="entry name" value="DUF393 DOMAIN-CONTAINING PROTEIN"/>
    <property type="match status" value="1"/>
</dbReference>
<organism evidence="1 2">
    <name type="scientific">Pseudomonas prosekii</name>
    <dbReference type="NCBI Taxonomy" id="1148509"/>
    <lineage>
        <taxon>Bacteria</taxon>
        <taxon>Pseudomonadati</taxon>
        <taxon>Pseudomonadota</taxon>
        <taxon>Gammaproteobacteria</taxon>
        <taxon>Pseudomonadales</taxon>
        <taxon>Pseudomonadaceae</taxon>
        <taxon>Pseudomonas</taxon>
    </lineage>
</organism>
<dbReference type="PANTHER" id="PTHR33639">
    <property type="entry name" value="THIOL-DISULFIDE OXIDOREDUCTASE DCC"/>
    <property type="match status" value="1"/>
</dbReference>
<name>A0A2U2D324_9PSED</name>
<dbReference type="GO" id="GO:0015035">
    <property type="term" value="F:protein-disulfide reductase activity"/>
    <property type="evidence" value="ECO:0007669"/>
    <property type="project" value="InterPro"/>
</dbReference>
<dbReference type="Proteomes" id="UP000245056">
    <property type="component" value="Unassembled WGS sequence"/>
</dbReference>
<dbReference type="Pfam" id="PF04134">
    <property type="entry name" value="DCC1-like"/>
    <property type="match status" value="1"/>
</dbReference>
<accession>A0A2U2D324</accession>
<evidence type="ECO:0000313" key="1">
    <source>
        <dbReference type="EMBL" id="PWE41095.1"/>
    </source>
</evidence>
<dbReference type="OrthoDB" id="9785438at2"/>
<proteinExistence type="predicted"/>
<dbReference type="EMBL" id="QFAW01000037">
    <property type="protein sequence ID" value="PWE41095.1"/>
    <property type="molecule type" value="Genomic_DNA"/>
</dbReference>
<gene>
    <name evidence="1" type="ORF">C9I49_22100</name>
</gene>